<reference evidence="2" key="1">
    <citation type="submission" date="2012-10" db="EMBL/GenBank/DDBJ databases">
        <authorList>
            <person name="Harkins D.M."/>
            <person name="Durkin A.S."/>
            <person name="Brinkac L.M."/>
            <person name="Haft D.H."/>
            <person name="Selengut J.D."/>
            <person name="Sanka R."/>
            <person name="DePew J."/>
            <person name="Purushe J."/>
            <person name="Matthias M.A."/>
            <person name="Vinetz J.M."/>
            <person name="Sutton G.G."/>
            <person name="Nierman W.C."/>
            <person name="Fouts D.E."/>
        </authorList>
    </citation>
    <scope>NUCLEOTIDE SEQUENCE [LARGE SCALE GENOMIC DNA]</scope>
    <source>
        <strain evidence="2">MOR084</strain>
    </source>
</reference>
<dbReference type="Proteomes" id="UP000006329">
    <property type="component" value="Unassembled WGS sequence"/>
</dbReference>
<comment type="caution">
    <text evidence="2">The sequence shown here is derived from an EMBL/GenBank/DDBJ whole genome shotgun (WGS) entry which is preliminary data.</text>
</comment>
<evidence type="ECO:0000256" key="1">
    <source>
        <dbReference type="SAM" id="Phobius"/>
    </source>
</evidence>
<name>A0A0E2BSU8_9LEPT</name>
<feature type="transmembrane region" description="Helical" evidence="1">
    <location>
        <begin position="19"/>
        <end position="39"/>
    </location>
</feature>
<organism evidence="2 3">
    <name type="scientific">Leptospira santarosai str. MOR084</name>
    <dbReference type="NCBI Taxonomy" id="1049984"/>
    <lineage>
        <taxon>Bacteria</taxon>
        <taxon>Pseudomonadati</taxon>
        <taxon>Spirochaetota</taxon>
        <taxon>Spirochaetia</taxon>
        <taxon>Leptospirales</taxon>
        <taxon>Leptospiraceae</taxon>
        <taxon>Leptospira</taxon>
    </lineage>
</organism>
<accession>A0A0E2BSU8</accession>
<keyword evidence="1" id="KW-0812">Transmembrane</keyword>
<dbReference type="EMBL" id="AHON02000029">
    <property type="protein sequence ID" value="EKO34557.1"/>
    <property type="molecule type" value="Genomic_DNA"/>
</dbReference>
<evidence type="ECO:0000313" key="3">
    <source>
        <dbReference type="Proteomes" id="UP000006329"/>
    </source>
</evidence>
<sequence length="231" mass="26976">MAVLEDITRSIKCYMNHSAFLLSLICASSLWITLPLSLLSESTDSLSVQVQEKIWQEIYSQDFHSSKKLVQLELSKSGKNETIPLLSLLEISLNGLQRHKQANDIRKKILSIWESKYKKSFLEENYPINLATWTRMVIVKPDSLLIGAEYFIPYPINSNKEGFYYHKFTLYNRFSKKPTRFFKLEKSSVTNQEYRLYEINSDGEFKQIKIYGDILPEMKDEMNFLVGFLGI</sequence>
<gene>
    <name evidence="2" type="ORF">LEP1GSC179_3325</name>
</gene>
<keyword evidence="1" id="KW-0472">Membrane</keyword>
<protein>
    <submittedName>
        <fullName evidence="2">Uncharacterized protein</fullName>
    </submittedName>
</protein>
<evidence type="ECO:0000313" key="2">
    <source>
        <dbReference type="EMBL" id="EKO34557.1"/>
    </source>
</evidence>
<dbReference type="AlphaFoldDB" id="A0A0E2BSU8"/>
<keyword evidence="1" id="KW-1133">Transmembrane helix</keyword>
<keyword evidence="3" id="KW-1185">Reference proteome</keyword>
<proteinExistence type="predicted"/>
<dbReference type="RefSeq" id="WP_004472959.1">
    <property type="nucleotide sequence ID" value="NZ_AHON02000029.1"/>
</dbReference>